<evidence type="ECO:0000313" key="2">
    <source>
        <dbReference type="Ensembl" id="ENSCSAP00000003539.1"/>
    </source>
</evidence>
<feature type="compositionally biased region" description="Polar residues" evidence="1">
    <location>
        <begin position="467"/>
        <end position="485"/>
    </location>
</feature>
<feature type="compositionally biased region" description="Polar residues" evidence="1">
    <location>
        <begin position="391"/>
        <end position="403"/>
    </location>
</feature>
<dbReference type="Proteomes" id="UP000029965">
    <property type="component" value="Chromosome 11"/>
</dbReference>
<gene>
    <name evidence="2" type="primary">REDIC1</name>
</gene>
<dbReference type="Pfam" id="PF15089">
    <property type="entry name" value="Redic1-like"/>
    <property type="match status" value="1"/>
</dbReference>
<dbReference type="STRING" id="60711.ENSCSAP00000003539"/>
<organism evidence="2 3">
    <name type="scientific">Chlorocebus sabaeus</name>
    <name type="common">Green monkey</name>
    <name type="synonym">Simia sabaea</name>
    <dbReference type="NCBI Taxonomy" id="60711"/>
    <lineage>
        <taxon>Eukaryota</taxon>
        <taxon>Metazoa</taxon>
        <taxon>Chordata</taxon>
        <taxon>Craniata</taxon>
        <taxon>Vertebrata</taxon>
        <taxon>Euteleostomi</taxon>
        <taxon>Mammalia</taxon>
        <taxon>Eutheria</taxon>
        <taxon>Euarchontoglires</taxon>
        <taxon>Primates</taxon>
        <taxon>Haplorrhini</taxon>
        <taxon>Catarrhini</taxon>
        <taxon>Cercopithecidae</taxon>
        <taxon>Cercopithecinae</taxon>
        <taxon>Chlorocebus</taxon>
    </lineage>
</organism>
<accession>A0A0D9R4K0</accession>
<feature type="compositionally biased region" description="Basic and acidic residues" evidence="1">
    <location>
        <begin position="404"/>
        <end position="419"/>
    </location>
</feature>
<dbReference type="GeneTree" id="ENSGT00390000002848"/>
<reference evidence="2" key="3">
    <citation type="submission" date="2025-09" db="UniProtKB">
        <authorList>
            <consortium name="Ensembl"/>
        </authorList>
    </citation>
    <scope>IDENTIFICATION</scope>
</reference>
<dbReference type="PANTHER" id="PTHR35158:SF1">
    <property type="entry name" value="CDNA SEQUENCE CN725425"/>
    <property type="match status" value="1"/>
</dbReference>
<dbReference type="eggNOG" id="ENOG502S59G">
    <property type="taxonomic scope" value="Eukaryota"/>
</dbReference>
<dbReference type="Bgee" id="ENSCSAG00000007283">
    <property type="expression patterns" value="Expressed in Ammon's horn and 2 other cell types or tissues"/>
</dbReference>
<proteinExistence type="predicted"/>
<feature type="region of interest" description="Disordered" evidence="1">
    <location>
        <begin position="365"/>
        <end position="430"/>
    </location>
</feature>
<feature type="region of interest" description="Disordered" evidence="1">
    <location>
        <begin position="467"/>
        <end position="506"/>
    </location>
</feature>
<keyword evidence="3" id="KW-1185">Reference proteome</keyword>
<reference evidence="2" key="2">
    <citation type="submission" date="2025-08" db="UniProtKB">
        <authorList>
            <consortium name="Ensembl"/>
        </authorList>
    </citation>
    <scope>IDENTIFICATION</scope>
</reference>
<dbReference type="AlphaFoldDB" id="A0A0D9R4K0"/>
<dbReference type="EMBL" id="AQIB01022560">
    <property type="status" value="NOT_ANNOTATED_CDS"/>
    <property type="molecule type" value="Genomic_DNA"/>
</dbReference>
<dbReference type="Ensembl" id="ENSCSAT00000005314.1">
    <property type="protein sequence ID" value="ENSCSAP00000003539.1"/>
    <property type="gene ID" value="ENSCSAG00000007283.1"/>
</dbReference>
<dbReference type="OMA" id="IHVNMNR"/>
<dbReference type="PANTHER" id="PTHR35158">
    <property type="entry name" value="CDNA SEQUENCE CN725425"/>
    <property type="match status" value="1"/>
</dbReference>
<name>A0A0D9R4K0_CHLSB</name>
<dbReference type="InterPro" id="IPR027883">
    <property type="entry name" value="Redic1-like"/>
</dbReference>
<protein>
    <submittedName>
        <fullName evidence="2">Regulator of DNA class I crossover intermediates 1</fullName>
    </submittedName>
</protein>
<sequence>FYSASFFRSRVLIKQERRKQKEYFEKHRLKSKMKSLGVLSPVKNSAVSLDILNLYMVNQISCKKKIPVETVRKPTHVNMNRGIKMPLRKHNLELPVSPHCVPSKLCLDDTETNINYQRLSSKEDLGPVQSQGMDSYSTLDPQFSKIENCSFTPPSFSVELTSNRHISKLNFTPGIAPTPQKLAYEKKQNDQLSNVNCSDSVLSKLNKSQDVLSPSHKTTQFGTLFERLNRSLGNRNLLTKHPPVIMDEDCRSMDEIRQSDYITGKHSIQHIWRKNGKKVSNFLEDVNQSTPNFLSENSDSFVSQNMINVLNIDQQKIKKAFNKCDYDSMGDICVVTRSDKNRVTDRCIRNIFTVPELTFSNSTLNKTSYPEKCQPNEKNQREYNKNERNDLSTSFENDYYPSSSERKGKLENDYQEKTPQKSIQKYPANSMGNIPSEELHYKQSWDFGLDEILIEEGGICSLKSRPTSTEKISLDSAQSSWSTSYSPRPTDSCFSSSSDVPSEDEDQISQHIEDSNRMPIKTKEKTNNVYVERMAKVSGDRIVKNNDKIHKQNENFYQFSVKNNTDQFPQSQCNSAHILQNKTSDNCILQPARCDAGVQTESESVMEEKLDAAIQCDLISKCTCRSDVSLCNLERCSENIKTDTTGGQEILKNN</sequence>
<dbReference type="EMBL" id="AQIB01022559">
    <property type="status" value="NOT_ANNOTATED_CDS"/>
    <property type="molecule type" value="Genomic_DNA"/>
</dbReference>
<evidence type="ECO:0000256" key="1">
    <source>
        <dbReference type="SAM" id="MobiDB-lite"/>
    </source>
</evidence>
<evidence type="ECO:0000313" key="3">
    <source>
        <dbReference type="Proteomes" id="UP000029965"/>
    </source>
</evidence>
<feature type="compositionally biased region" description="Low complexity" evidence="1">
    <location>
        <begin position="486"/>
        <end position="500"/>
    </location>
</feature>
<reference evidence="2 3" key="1">
    <citation type="submission" date="2014-03" db="EMBL/GenBank/DDBJ databases">
        <authorList>
            <person name="Warren W."/>
            <person name="Wilson R.K."/>
        </authorList>
    </citation>
    <scope>NUCLEOTIDE SEQUENCE</scope>
</reference>
<feature type="compositionally biased region" description="Basic and acidic residues" evidence="1">
    <location>
        <begin position="374"/>
        <end position="390"/>
    </location>
</feature>